<keyword evidence="6" id="KW-0479">Metal-binding</keyword>
<evidence type="ECO:0000256" key="1">
    <source>
        <dbReference type="ARBA" id="ARBA00004141"/>
    </source>
</evidence>
<feature type="transmembrane region" description="Helical" evidence="13">
    <location>
        <begin position="239"/>
        <end position="259"/>
    </location>
</feature>
<name>A0A9W7XS02_9FUNG</name>
<evidence type="ECO:0000256" key="7">
    <source>
        <dbReference type="ARBA" id="ARBA00022989"/>
    </source>
</evidence>
<evidence type="ECO:0000256" key="6">
    <source>
        <dbReference type="ARBA" id="ARBA00022723"/>
    </source>
</evidence>
<keyword evidence="8" id="KW-0560">Oxidoreductase</keyword>
<comment type="subcellular location">
    <subcellularLocation>
        <location evidence="1">Membrane</location>
        <topology evidence="1">Multi-pass membrane protein</topology>
    </subcellularLocation>
</comment>
<evidence type="ECO:0000256" key="10">
    <source>
        <dbReference type="ARBA" id="ARBA00023098"/>
    </source>
</evidence>
<keyword evidence="4" id="KW-0349">Heme</keyword>
<dbReference type="SMART" id="SM01117">
    <property type="entry name" value="Cyt-b5"/>
    <property type="match status" value="1"/>
</dbReference>
<dbReference type="SUPFAM" id="SSF55856">
    <property type="entry name" value="Cytochrome b5-like heme/steroid binding domain"/>
    <property type="match status" value="1"/>
</dbReference>
<accession>A0A9W7XS02</accession>
<feature type="domain" description="Cytochrome b5 heme-binding" evidence="14">
    <location>
        <begin position="35"/>
        <end position="107"/>
    </location>
</feature>
<evidence type="ECO:0000256" key="9">
    <source>
        <dbReference type="ARBA" id="ARBA00023004"/>
    </source>
</evidence>
<evidence type="ECO:0000256" key="11">
    <source>
        <dbReference type="ARBA" id="ARBA00023136"/>
    </source>
</evidence>
<dbReference type="InterPro" id="IPR005804">
    <property type="entry name" value="FA_desaturase_dom"/>
</dbReference>
<dbReference type="GO" id="GO:0016717">
    <property type="term" value="F:oxidoreductase activity, acting on paired donors, with oxidation of a pair of donors resulting in the reduction of molecular oxygen to two molecules of water"/>
    <property type="evidence" value="ECO:0007669"/>
    <property type="project" value="TreeGrafter"/>
</dbReference>
<evidence type="ECO:0000313" key="15">
    <source>
        <dbReference type="EMBL" id="KAJ1648345.1"/>
    </source>
</evidence>
<keyword evidence="9" id="KW-0408">Iron</keyword>
<sequence>MPSCTPLSPLLPEPVPPTKEQSLADRRRAKLPPCTPSELRERISNGEYLVVIDNLVCKLNGFVDKHPGGPLAILHMVGHDATDEFVSMHPRSVVDTMMPRWAVARLEPDSEQLCVVSYVEDMQLPYSAARSSTVDGSCRPQPSHANKEDLDYAAIQRDYRELEKYLHDNGFYQCAYRDYACEALRYASLFAAAVGLILLGPCSAWTYILAGVLTAMLWQQLAFFAHDLGHNELTGRRGFDMVLGICVADLLGGLSVGWWKKNHNTHHIVTNDVDNDPDIQHLPFLAVSTRFFESRYSTYYKRIMEFDAAARFFVSVQDKLYYVIMCFARYNLYFLSWNYLLLSDYAPYRGLEIACIGAFFAWFSWLLSYIPTWGYLALYMAVSHSVSAVLHIQITLSHFAMSTESPDPVHECFAARQVRTTMDVICPPSLDWFHGGLQYQIEHHLFPRLPRHKLRLVQPLVKDLCRKHGMEFKQFSFVDGNIYTLQWLGEVASHVKLYNSREVHQDKAVAALRSTMEKQ</sequence>
<evidence type="ECO:0000259" key="14">
    <source>
        <dbReference type="PROSITE" id="PS50255"/>
    </source>
</evidence>
<evidence type="ECO:0000256" key="5">
    <source>
        <dbReference type="ARBA" id="ARBA00022692"/>
    </source>
</evidence>
<dbReference type="EMBL" id="JANBOH010000007">
    <property type="protein sequence ID" value="KAJ1648345.1"/>
    <property type="molecule type" value="Genomic_DNA"/>
</dbReference>
<keyword evidence="7 13" id="KW-1133">Transmembrane helix</keyword>
<dbReference type="Gene3D" id="3.10.120.10">
    <property type="entry name" value="Cytochrome b5-like heme/steroid binding domain"/>
    <property type="match status" value="1"/>
</dbReference>
<evidence type="ECO:0000256" key="8">
    <source>
        <dbReference type="ARBA" id="ARBA00023002"/>
    </source>
</evidence>
<feature type="region of interest" description="Disordered" evidence="12">
    <location>
        <begin position="1"/>
        <end position="37"/>
    </location>
</feature>
<feature type="transmembrane region" description="Helical" evidence="13">
    <location>
        <begin position="353"/>
        <end position="370"/>
    </location>
</feature>
<dbReference type="GO" id="GO:0006629">
    <property type="term" value="P:lipid metabolic process"/>
    <property type="evidence" value="ECO:0007669"/>
    <property type="project" value="UniProtKB-KW"/>
</dbReference>
<protein>
    <recommendedName>
        <fullName evidence="14">Cytochrome b5 heme-binding domain-containing protein</fullName>
    </recommendedName>
</protein>
<evidence type="ECO:0000256" key="4">
    <source>
        <dbReference type="ARBA" id="ARBA00022617"/>
    </source>
</evidence>
<comment type="similarity">
    <text evidence="3">Belongs to the fatty acid desaturase type 1 family.</text>
</comment>
<dbReference type="AlphaFoldDB" id="A0A9W7XS02"/>
<evidence type="ECO:0000256" key="13">
    <source>
        <dbReference type="SAM" id="Phobius"/>
    </source>
</evidence>
<dbReference type="PROSITE" id="PS00191">
    <property type="entry name" value="CYTOCHROME_B5_1"/>
    <property type="match status" value="1"/>
</dbReference>
<feature type="transmembrane region" description="Helical" evidence="13">
    <location>
        <begin position="189"/>
        <end position="218"/>
    </location>
</feature>
<organism evidence="15 16">
    <name type="scientific">Coemansia asiatica</name>
    <dbReference type="NCBI Taxonomy" id="1052880"/>
    <lineage>
        <taxon>Eukaryota</taxon>
        <taxon>Fungi</taxon>
        <taxon>Fungi incertae sedis</taxon>
        <taxon>Zoopagomycota</taxon>
        <taxon>Kickxellomycotina</taxon>
        <taxon>Kickxellomycetes</taxon>
        <taxon>Kickxellales</taxon>
        <taxon>Kickxellaceae</taxon>
        <taxon>Coemansia</taxon>
    </lineage>
</organism>
<dbReference type="Proteomes" id="UP001145021">
    <property type="component" value="Unassembled WGS sequence"/>
</dbReference>
<comment type="pathway">
    <text evidence="2">Lipid metabolism.</text>
</comment>
<keyword evidence="10" id="KW-0443">Lipid metabolism</keyword>
<keyword evidence="16" id="KW-1185">Reference proteome</keyword>
<reference evidence="15" key="1">
    <citation type="submission" date="2022-07" db="EMBL/GenBank/DDBJ databases">
        <title>Phylogenomic reconstructions and comparative analyses of Kickxellomycotina fungi.</title>
        <authorList>
            <person name="Reynolds N.K."/>
            <person name="Stajich J.E."/>
            <person name="Barry K."/>
            <person name="Grigoriev I.V."/>
            <person name="Crous P."/>
            <person name="Smith M.E."/>
        </authorList>
    </citation>
    <scope>NUCLEOTIDE SEQUENCE</scope>
    <source>
        <strain evidence="15">NBRC 105413</strain>
    </source>
</reference>
<dbReference type="Pfam" id="PF00487">
    <property type="entry name" value="FA_desaturase"/>
    <property type="match status" value="1"/>
</dbReference>
<dbReference type="PANTHER" id="PTHR19353:SF30">
    <property type="entry name" value="DELTA 8-(E)-SPHINGOLIPID DESATURASE"/>
    <property type="match status" value="1"/>
</dbReference>
<comment type="caution">
    <text evidence="15">The sequence shown here is derived from an EMBL/GenBank/DDBJ whole genome shotgun (WGS) entry which is preliminary data.</text>
</comment>
<dbReference type="Pfam" id="PF00173">
    <property type="entry name" value="Cyt-b5"/>
    <property type="match status" value="1"/>
</dbReference>
<dbReference type="InterPro" id="IPR036400">
    <property type="entry name" value="Cyt_B5-like_heme/steroid_sf"/>
</dbReference>
<evidence type="ECO:0000256" key="2">
    <source>
        <dbReference type="ARBA" id="ARBA00005189"/>
    </source>
</evidence>
<dbReference type="CDD" id="cd03506">
    <property type="entry name" value="Delta6-FADS-like"/>
    <property type="match status" value="1"/>
</dbReference>
<evidence type="ECO:0000313" key="16">
    <source>
        <dbReference type="Proteomes" id="UP001145021"/>
    </source>
</evidence>
<dbReference type="GO" id="GO:0016020">
    <property type="term" value="C:membrane"/>
    <property type="evidence" value="ECO:0007669"/>
    <property type="project" value="UniProtKB-SubCell"/>
</dbReference>
<dbReference type="PROSITE" id="PS50255">
    <property type="entry name" value="CYTOCHROME_B5_2"/>
    <property type="match status" value="1"/>
</dbReference>
<dbReference type="InterPro" id="IPR018506">
    <property type="entry name" value="Cyt_B5_heme-BS"/>
</dbReference>
<gene>
    <name evidence="15" type="ORF">LPJ64_000398</name>
</gene>
<dbReference type="GO" id="GO:0020037">
    <property type="term" value="F:heme binding"/>
    <property type="evidence" value="ECO:0007669"/>
    <property type="project" value="InterPro"/>
</dbReference>
<dbReference type="GO" id="GO:0046872">
    <property type="term" value="F:metal ion binding"/>
    <property type="evidence" value="ECO:0007669"/>
    <property type="project" value="UniProtKB-KW"/>
</dbReference>
<dbReference type="PANTHER" id="PTHR19353">
    <property type="entry name" value="FATTY ACID DESATURASE 2"/>
    <property type="match status" value="1"/>
</dbReference>
<dbReference type="PIRSF" id="PIRSF015921">
    <property type="entry name" value="FA_sphinglp_des"/>
    <property type="match status" value="1"/>
</dbReference>
<dbReference type="InterPro" id="IPR001199">
    <property type="entry name" value="Cyt_B5-like_heme/steroid-bd"/>
</dbReference>
<evidence type="ECO:0000256" key="12">
    <source>
        <dbReference type="SAM" id="MobiDB-lite"/>
    </source>
</evidence>
<dbReference type="InterPro" id="IPR012171">
    <property type="entry name" value="Fatty_acid_desaturase"/>
</dbReference>
<keyword evidence="5 13" id="KW-0812">Transmembrane</keyword>
<feature type="transmembrane region" description="Helical" evidence="13">
    <location>
        <begin position="320"/>
        <end position="341"/>
    </location>
</feature>
<proteinExistence type="inferred from homology"/>
<evidence type="ECO:0000256" key="3">
    <source>
        <dbReference type="ARBA" id="ARBA00009295"/>
    </source>
</evidence>
<keyword evidence="11 13" id="KW-0472">Membrane</keyword>